<evidence type="ECO:0000256" key="4">
    <source>
        <dbReference type="ARBA" id="ARBA00022723"/>
    </source>
</evidence>
<keyword evidence="14" id="KW-1185">Reference proteome</keyword>
<keyword evidence="3 12" id="KW-0812">Transmembrane</keyword>
<dbReference type="InterPro" id="IPR003780">
    <property type="entry name" value="COX15/CtaA_fam"/>
</dbReference>
<keyword evidence="5 12" id="KW-1133">Transmembrane helix</keyword>
<name>A0ABW9KKS7_9BACT</name>
<keyword evidence="8" id="KW-0350">Heme biosynthesis</keyword>
<accession>A0ABW9KKS7</accession>
<protein>
    <submittedName>
        <fullName evidence="13">COX15/CtaA family protein</fullName>
    </submittedName>
</protein>
<dbReference type="PANTHER" id="PTHR35457">
    <property type="entry name" value="HEME A SYNTHASE"/>
    <property type="match status" value="1"/>
</dbReference>
<dbReference type="RefSeq" id="WP_263412927.1">
    <property type="nucleotide sequence ID" value="NZ_BAABBH010000001.1"/>
</dbReference>
<feature type="transmembrane region" description="Helical" evidence="12">
    <location>
        <begin position="252"/>
        <end position="275"/>
    </location>
</feature>
<evidence type="ECO:0000256" key="11">
    <source>
        <dbReference type="ARBA" id="ARBA00023444"/>
    </source>
</evidence>
<reference evidence="13 14" key="1">
    <citation type="submission" date="2024-12" db="EMBL/GenBank/DDBJ databases">
        <authorList>
            <person name="Lee Y."/>
        </authorList>
    </citation>
    <scope>NUCLEOTIDE SEQUENCE [LARGE SCALE GENOMIC DNA]</scope>
    <source>
        <strain evidence="13 14">03SUJ4</strain>
    </source>
</reference>
<keyword evidence="9 12" id="KW-0472">Membrane</keyword>
<comment type="caution">
    <text evidence="13">The sequence shown here is derived from an EMBL/GenBank/DDBJ whole genome shotgun (WGS) entry which is preliminary data.</text>
</comment>
<evidence type="ECO:0000313" key="14">
    <source>
        <dbReference type="Proteomes" id="UP001634747"/>
    </source>
</evidence>
<feature type="transmembrane region" description="Helical" evidence="12">
    <location>
        <begin position="105"/>
        <end position="126"/>
    </location>
</feature>
<evidence type="ECO:0000256" key="8">
    <source>
        <dbReference type="ARBA" id="ARBA00023133"/>
    </source>
</evidence>
<sequence>MATTLPAPVRTGGIDRKLTYFAWLTLGWNVLVVIFGAVVRSTGSGAGCGNHWPLCNGEVIPVSPGLHTVIEFTHRMMTGVSGWLVLGLLLAVLRWKPRPDPARKAAVATMGFLILEALLGAVLVKLGYVTGNRSTGRVVALAIHLTNTLTLVAFLTLTAWLVSGRPKPRLALGAWLTLVVTALMGVSGSLAALGDTLFPATSLRAAFAQDFTAGAPMLLRLRTVHPVSVVLATGALLWAVTRVNRSKRLASWTLALFASQIVAGIVDLVLLAPWWMQVVHLLGADLYWVSLLLLLFSTDAVPEANWAPQMKTPATS</sequence>
<evidence type="ECO:0000256" key="2">
    <source>
        <dbReference type="ARBA" id="ARBA00022475"/>
    </source>
</evidence>
<evidence type="ECO:0000256" key="12">
    <source>
        <dbReference type="SAM" id="Phobius"/>
    </source>
</evidence>
<feature type="transmembrane region" description="Helical" evidence="12">
    <location>
        <begin position="174"/>
        <end position="194"/>
    </location>
</feature>
<comment type="pathway">
    <text evidence="11">Porphyrin-containing compound metabolism.</text>
</comment>
<dbReference type="InterPro" id="IPR050450">
    <property type="entry name" value="COX15/CtaA_HemeA_synthase"/>
</dbReference>
<keyword evidence="6" id="KW-0560">Oxidoreductase</keyword>
<evidence type="ECO:0000256" key="6">
    <source>
        <dbReference type="ARBA" id="ARBA00023002"/>
    </source>
</evidence>
<feature type="transmembrane region" description="Helical" evidence="12">
    <location>
        <begin position="72"/>
        <end position="93"/>
    </location>
</feature>
<evidence type="ECO:0000256" key="9">
    <source>
        <dbReference type="ARBA" id="ARBA00023136"/>
    </source>
</evidence>
<evidence type="ECO:0000256" key="10">
    <source>
        <dbReference type="ARBA" id="ARBA00023157"/>
    </source>
</evidence>
<feature type="transmembrane region" description="Helical" evidence="12">
    <location>
        <begin position="281"/>
        <end position="301"/>
    </location>
</feature>
<keyword evidence="7" id="KW-0408">Iron</keyword>
<dbReference type="EMBL" id="JBJYXY010000001">
    <property type="protein sequence ID" value="MFN2975550.1"/>
    <property type="molecule type" value="Genomic_DNA"/>
</dbReference>
<dbReference type="Pfam" id="PF02628">
    <property type="entry name" value="COX15-CtaA"/>
    <property type="match status" value="1"/>
</dbReference>
<evidence type="ECO:0000313" key="13">
    <source>
        <dbReference type="EMBL" id="MFN2975550.1"/>
    </source>
</evidence>
<dbReference type="PANTHER" id="PTHR35457:SF1">
    <property type="entry name" value="HEME A SYNTHASE"/>
    <property type="match status" value="1"/>
</dbReference>
<organism evidence="13 14">
    <name type="scientific">Terriglobus aquaticus</name>
    <dbReference type="NCBI Taxonomy" id="940139"/>
    <lineage>
        <taxon>Bacteria</taxon>
        <taxon>Pseudomonadati</taxon>
        <taxon>Acidobacteriota</taxon>
        <taxon>Terriglobia</taxon>
        <taxon>Terriglobales</taxon>
        <taxon>Acidobacteriaceae</taxon>
        <taxon>Terriglobus</taxon>
    </lineage>
</organism>
<feature type="transmembrane region" description="Helical" evidence="12">
    <location>
        <begin position="20"/>
        <end position="39"/>
    </location>
</feature>
<keyword evidence="10" id="KW-1015">Disulfide bond</keyword>
<evidence type="ECO:0000256" key="7">
    <source>
        <dbReference type="ARBA" id="ARBA00023004"/>
    </source>
</evidence>
<gene>
    <name evidence="13" type="ORF">ACK2TP_07225</name>
</gene>
<dbReference type="Proteomes" id="UP001634747">
    <property type="component" value="Unassembled WGS sequence"/>
</dbReference>
<evidence type="ECO:0000256" key="3">
    <source>
        <dbReference type="ARBA" id="ARBA00022692"/>
    </source>
</evidence>
<evidence type="ECO:0000256" key="1">
    <source>
        <dbReference type="ARBA" id="ARBA00004141"/>
    </source>
</evidence>
<keyword evidence="4" id="KW-0479">Metal-binding</keyword>
<keyword evidence="2" id="KW-1003">Cell membrane</keyword>
<comment type="subcellular location">
    <subcellularLocation>
        <location evidence="1">Membrane</location>
        <topology evidence="1">Multi-pass membrane protein</topology>
    </subcellularLocation>
</comment>
<proteinExistence type="predicted"/>
<feature type="transmembrane region" description="Helical" evidence="12">
    <location>
        <begin position="138"/>
        <end position="162"/>
    </location>
</feature>
<evidence type="ECO:0000256" key="5">
    <source>
        <dbReference type="ARBA" id="ARBA00022989"/>
    </source>
</evidence>
<feature type="transmembrane region" description="Helical" evidence="12">
    <location>
        <begin position="223"/>
        <end position="240"/>
    </location>
</feature>